<dbReference type="Proteomes" id="UP000187203">
    <property type="component" value="Unassembled WGS sequence"/>
</dbReference>
<dbReference type="AlphaFoldDB" id="A0A1R3KRB3"/>
<comment type="caution">
    <text evidence="1">The sequence shown here is derived from an EMBL/GenBank/DDBJ whole genome shotgun (WGS) entry which is preliminary data.</text>
</comment>
<protein>
    <submittedName>
        <fullName evidence="1">Uncharacterized protein</fullName>
    </submittedName>
</protein>
<dbReference type="EMBL" id="AWUE01012297">
    <property type="protein sequence ID" value="OMP09604.1"/>
    <property type="molecule type" value="Genomic_DNA"/>
</dbReference>
<accession>A0A1R3KRB3</accession>
<evidence type="ECO:0000313" key="2">
    <source>
        <dbReference type="Proteomes" id="UP000187203"/>
    </source>
</evidence>
<reference evidence="2" key="1">
    <citation type="submission" date="2013-09" db="EMBL/GenBank/DDBJ databases">
        <title>Corchorus olitorius genome sequencing.</title>
        <authorList>
            <person name="Alam M."/>
            <person name="Haque M.S."/>
            <person name="Islam M.S."/>
            <person name="Emdad E.M."/>
            <person name="Islam M.M."/>
            <person name="Ahmed B."/>
            <person name="Halim A."/>
            <person name="Hossen Q.M.M."/>
            <person name="Hossain M.Z."/>
            <person name="Ahmed R."/>
            <person name="Khan M.M."/>
            <person name="Islam R."/>
            <person name="Rashid M.M."/>
            <person name="Khan S.A."/>
            <person name="Rahman M.S."/>
            <person name="Alam M."/>
            <person name="Yahiya A.S."/>
            <person name="Khan M.S."/>
            <person name="Azam M.S."/>
            <person name="Haque T."/>
            <person name="Lashkar M.Z.H."/>
            <person name="Akhand A.I."/>
            <person name="Morshed G."/>
            <person name="Roy S."/>
            <person name="Uddin K.S."/>
            <person name="Rabeya T."/>
            <person name="Hossain A.S."/>
            <person name="Chowdhury A."/>
            <person name="Snigdha A.R."/>
            <person name="Mortoza M.S."/>
            <person name="Matin S.A."/>
            <person name="Hoque S.M.E."/>
            <person name="Islam M.K."/>
            <person name="Roy D.K."/>
            <person name="Haider R."/>
            <person name="Moosa M.M."/>
            <person name="Elias S.M."/>
            <person name="Hasan A.M."/>
            <person name="Jahan S."/>
            <person name="Shafiuddin M."/>
            <person name="Mahmood N."/>
            <person name="Shommy N.S."/>
        </authorList>
    </citation>
    <scope>NUCLEOTIDE SEQUENCE [LARGE SCALE GENOMIC DNA]</scope>
    <source>
        <strain evidence="2">cv. O-4</strain>
    </source>
</reference>
<gene>
    <name evidence="1" type="ORF">COLO4_05308</name>
</gene>
<evidence type="ECO:0000313" key="1">
    <source>
        <dbReference type="EMBL" id="OMP09604.1"/>
    </source>
</evidence>
<name>A0A1R3KRB3_9ROSI</name>
<organism evidence="1 2">
    <name type="scientific">Corchorus olitorius</name>
    <dbReference type="NCBI Taxonomy" id="93759"/>
    <lineage>
        <taxon>Eukaryota</taxon>
        <taxon>Viridiplantae</taxon>
        <taxon>Streptophyta</taxon>
        <taxon>Embryophyta</taxon>
        <taxon>Tracheophyta</taxon>
        <taxon>Spermatophyta</taxon>
        <taxon>Magnoliopsida</taxon>
        <taxon>eudicotyledons</taxon>
        <taxon>Gunneridae</taxon>
        <taxon>Pentapetalae</taxon>
        <taxon>rosids</taxon>
        <taxon>malvids</taxon>
        <taxon>Malvales</taxon>
        <taxon>Malvaceae</taxon>
        <taxon>Grewioideae</taxon>
        <taxon>Apeibeae</taxon>
        <taxon>Corchorus</taxon>
    </lineage>
</organism>
<keyword evidence="2" id="KW-1185">Reference proteome</keyword>
<sequence>MVNIWFTGIWNSGEQEWQPKAAWAKGQAGLRTRASAAQRAGLGTRPSVLGLAHGPVRMDLGLA</sequence>
<proteinExistence type="predicted"/>